<dbReference type="OrthoDB" id="9771186at2"/>
<gene>
    <name evidence="2" type="ORF">C5O18_00245</name>
</gene>
<evidence type="ECO:0000313" key="2">
    <source>
        <dbReference type="EMBL" id="PQA52329.1"/>
    </source>
</evidence>
<dbReference type="Gene3D" id="3.40.190.170">
    <property type="entry name" value="Bacterial extracellular solute-binding protein, family 7"/>
    <property type="match status" value="1"/>
</dbReference>
<feature type="chain" id="PRO_5015111757" description="RND transporter" evidence="1">
    <location>
        <begin position="26"/>
        <end position="334"/>
    </location>
</feature>
<dbReference type="AlphaFoldDB" id="A0A2P6AVG0"/>
<evidence type="ECO:0000313" key="3">
    <source>
        <dbReference type="Proteomes" id="UP000243900"/>
    </source>
</evidence>
<dbReference type="InterPro" id="IPR038404">
    <property type="entry name" value="TRAP_DctP_sf"/>
</dbReference>
<comment type="caution">
    <text evidence="2">The sequence shown here is derived from an EMBL/GenBank/DDBJ whole genome shotgun (WGS) entry which is preliminary data.</text>
</comment>
<organism evidence="2 3">
    <name type="scientific">Amnimonas aquatica</name>
    <dbReference type="NCBI Taxonomy" id="2094561"/>
    <lineage>
        <taxon>Bacteria</taxon>
        <taxon>Pseudomonadati</taxon>
        <taxon>Pseudomonadota</taxon>
        <taxon>Gammaproteobacteria</taxon>
        <taxon>Moraxellales</taxon>
        <taxon>Moraxellaceae</taxon>
        <taxon>Amnimonas</taxon>
    </lineage>
</organism>
<proteinExistence type="predicted"/>
<accession>A0A2P6AVG0</accession>
<feature type="signal peptide" evidence="1">
    <location>
        <begin position="1"/>
        <end position="25"/>
    </location>
</feature>
<keyword evidence="1" id="KW-0732">Signal</keyword>
<protein>
    <recommendedName>
        <fullName evidence="4">RND transporter</fullName>
    </recommendedName>
</protein>
<evidence type="ECO:0000256" key="1">
    <source>
        <dbReference type="SAM" id="SignalP"/>
    </source>
</evidence>
<evidence type="ECO:0008006" key="4">
    <source>
        <dbReference type="Google" id="ProtNLM"/>
    </source>
</evidence>
<reference evidence="3" key="1">
    <citation type="submission" date="2018-02" db="EMBL/GenBank/DDBJ databases">
        <title>Genome sequencing of Solimonas sp. HR-BB.</title>
        <authorList>
            <person name="Lee Y."/>
            <person name="Jeon C.O."/>
        </authorList>
    </citation>
    <scope>NUCLEOTIDE SEQUENCE [LARGE SCALE GENOMIC DNA]</scope>
    <source>
        <strain evidence="3">HR-E</strain>
    </source>
</reference>
<sequence length="334" mass="36018">MRKLNKMAAALLTAAAATASMQASAANKICVFDILGAQGDAFGLMKDYALAATKLGAAVELKAYTDERTAAEDFKAGQCDGVLLTGMRGRQFNTFTGSLDSLGAIPSYEAMKRVMSTLANPALAPKMIQGKYEVAGLAPAGAAYLFVKSRSINHVDKLAGKKIAIFDYDKAQAKMVQKVGAQPVSSDITNFAAKFNNNAVDIIASPALAYKPLELYKGLGKDGAVVRFPIIQLTFQLIINKDKFPADFGQKSRQYWDSQATRAMALITKAEKDIPGTVWMDLPAADKDSYVVLLRDSRIALTKEGIYDPGMMRVLKRVRCAVDSSDAECSQNLE</sequence>
<name>A0A2P6AVG0_9GAMM</name>
<dbReference type="EMBL" id="PTQZ01000002">
    <property type="protein sequence ID" value="PQA52329.1"/>
    <property type="molecule type" value="Genomic_DNA"/>
</dbReference>
<keyword evidence="3" id="KW-1185">Reference proteome</keyword>
<dbReference type="InterPro" id="IPR045758">
    <property type="entry name" value="AdeT1/2"/>
</dbReference>
<dbReference type="Proteomes" id="UP000243900">
    <property type="component" value="Unassembled WGS sequence"/>
</dbReference>
<dbReference type="RefSeq" id="WP_105190881.1">
    <property type="nucleotide sequence ID" value="NZ_PTQZ01000002.1"/>
</dbReference>
<dbReference type="Pfam" id="PF19582">
    <property type="entry name" value="AdeT1_2"/>
    <property type="match status" value="1"/>
</dbReference>